<evidence type="ECO:0000259" key="2">
    <source>
        <dbReference type="PROSITE" id="PS50030"/>
    </source>
</evidence>
<dbReference type="Gene3D" id="1.10.8.10">
    <property type="entry name" value="DNA helicase RuvA subunit, C-terminal domain"/>
    <property type="match status" value="1"/>
</dbReference>
<comment type="caution">
    <text evidence="3">The sequence shown here is derived from an EMBL/GenBank/DDBJ whole genome shotgun (WGS) entry which is preliminary data.</text>
</comment>
<protein>
    <recommendedName>
        <fullName evidence="2">UBA domain-containing protein</fullName>
    </recommendedName>
</protein>
<reference evidence="3 4" key="1">
    <citation type="submission" date="2024-04" db="EMBL/GenBank/DDBJ databases">
        <title>Tritrichomonas musculus Genome.</title>
        <authorList>
            <person name="Alves-Ferreira E."/>
            <person name="Grigg M."/>
            <person name="Lorenzi H."/>
            <person name="Galac M."/>
        </authorList>
    </citation>
    <scope>NUCLEOTIDE SEQUENCE [LARGE SCALE GENOMIC DNA]</scope>
    <source>
        <strain evidence="3 4">EAF2021</strain>
    </source>
</reference>
<dbReference type="PROSITE" id="PS50030">
    <property type="entry name" value="UBA"/>
    <property type="match status" value="1"/>
</dbReference>
<feature type="domain" description="UBA" evidence="2">
    <location>
        <begin position="161"/>
        <end position="200"/>
    </location>
</feature>
<organism evidence="3 4">
    <name type="scientific">Tritrichomonas musculus</name>
    <dbReference type="NCBI Taxonomy" id="1915356"/>
    <lineage>
        <taxon>Eukaryota</taxon>
        <taxon>Metamonada</taxon>
        <taxon>Parabasalia</taxon>
        <taxon>Tritrichomonadida</taxon>
        <taxon>Tritrichomonadidae</taxon>
        <taxon>Tritrichomonas</taxon>
    </lineage>
</organism>
<evidence type="ECO:0000256" key="1">
    <source>
        <dbReference type="SAM" id="MobiDB-lite"/>
    </source>
</evidence>
<dbReference type="CDD" id="cd14270">
    <property type="entry name" value="UBA"/>
    <property type="match status" value="1"/>
</dbReference>
<dbReference type="InterPro" id="IPR009060">
    <property type="entry name" value="UBA-like_sf"/>
</dbReference>
<proteinExistence type="predicted"/>
<name>A0ABR2KLC4_9EUKA</name>
<dbReference type="EMBL" id="JAPFFF010000004">
    <property type="protein sequence ID" value="KAK8891938.1"/>
    <property type="molecule type" value="Genomic_DNA"/>
</dbReference>
<dbReference type="InterPro" id="IPR015940">
    <property type="entry name" value="UBA"/>
</dbReference>
<dbReference type="SMART" id="SM00165">
    <property type="entry name" value="UBA"/>
    <property type="match status" value="1"/>
</dbReference>
<gene>
    <name evidence="3" type="ORF">M9Y10_029160</name>
</gene>
<feature type="compositionally biased region" description="Acidic residues" evidence="1">
    <location>
        <begin position="409"/>
        <end position="436"/>
    </location>
</feature>
<accession>A0ABR2KLC4</accession>
<evidence type="ECO:0000313" key="4">
    <source>
        <dbReference type="Proteomes" id="UP001470230"/>
    </source>
</evidence>
<evidence type="ECO:0000313" key="3">
    <source>
        <dbReference type="EMBL" id="KAK8891938.1"/>
    </source>
</evidence>
<keyword evidence="4" id="KW-1185">Reference proteome</keyword>
<dbReference type="Proteomes" id="UP001470230">
    <property type="component" value="Unassembled WGS sequence"/>
</dbReference>
<dbReference type="SUPFAM" id="SSF46934">
    <property type="entry name" value="UBA-like"/>
    <property type="match status" value="1"/>
</dbReference>
<dbReference type="Pfam" id="PF00627">
    <property type="entry name" value="UBA"/>
    <property type="match status" value="1"/>
</dbReference>
<sequence length="447" mass="51792">MKISFQSISGHTVTGSFQKADTIRSACNFLSSTLKVPPQLIRIRNPKDFTFLGDNLKIVDSVDLKDNTKNSAFLIYFILPPIPKYIGNEEEPICLTKEDNKKNTNDKICNYAYDEELLHRKNLILPSESIVKIFDSIEKHPSHRTHLIYKIYARSLNLPSDFEEKVESLHQMGFEIEESKEALRASEFNVQAAVNRLINNQNNRHDTEDEIHEGNIRIFDLFHVLSMMRDDDGNVDPDRIGQIIRLFSNRHRDHNDDDHDADDQNENNGDDRRHGIRYFILNRNNNHDSDNDDDNGEESSESNSIDNQDLSDAMSELSDKLDYIDLSSIFDTFSHLIDESRELIARSKDEQIIEFITFLNSYIDDNGRLPRFFQRKMNSLSDYFDNENNPDIDYLISLLQKVTEHDYDNDNDDSDDIDNSDNDETGEEEEDIEVDFSSDGNEAINDL</sequence>
<feature type="region of interest" description="Disordered" evidence="1">
    <location>
        <begin position="406"/>
        <end position="447"/>
    </location>
</feature>
<feature type="compositionally biased region" description="Acidic residues" evidence="1">
    <location>
        <begin position="290"/>
        <end position="300"/>
    </location>
</feature>
<feature type="region of interest" description="Disordered" evidence="1">
    <location>
        <begin position="251"/>
        <end position="308"/>
    </location>
</feature>